<dbReference type="AlphaFoldDB" id="A0A2N7PQS9"/>
<sequence length="80" mass="9419">MQVIPVDLYESLEELDPKIKAVILKLIKYWGEIVKRDDFLELKKTVEKLADSVEKLAEVQKKTEYEVRALAEAQRKTEER</sequence>
<accession>A0A2N7PQS9</accession>
<proteinExistence type="predicted"/>
<reference evidence="1 2" key="1">
    <citation type="submission" date="2018-01" db="EMBL/GenBank/DDBJ databases">
        <title>Metagenomic assembled genomes from two thermal pools in the Uzon Caldera, Kamchatka, Russia.</title>
        <authorList>
            <person name="Wilkins L."/>
            <person name="Ettinger C."/>
        </authorList>
    </citation>
    <scope>NUCLEOTIDE SEQUENCE [LARGE SCALE GENOMIC DNA]</scope>
    <source>
        <strain evidence="1">ZAV-08</strain>
    </source>
</reference>
<comment type="caution">
    <text evidence="1">The sequence shown here is derived from an EMBL/GenBank/DDBJ whole genome shotgun (WGS) entry which is preliminary data.</text>
</comment>
<name>A0A2N7PQS9_9BACT</name>
<protein>
    <submittedName>
        <fullName evidence="1">Chordopoxvirus fusion protein</fullName>
    </submittedName>
</protein>
<organism evidence="1 2">
    <name type="scientific">Thermodesulfobacterium geofontis</name>
    <dbReference type="NCBI Taxonomy" id="1295609"/>
    <lineage>
        <taxon>Bacteria</taxon>
        <taxon>Pseudomonadati</taxon>
        <taxon>Thermodesulfobacteriota</taxon>
        <taxon>Thermodesulfobacteria</taxon>
        <taxon>Thermodesulfobacteriales</taxon>
        <taxon>Thermodesulfobacteriaceae</taxon>
        <taxon>Thermodesulfobacterium</taxon>
    </lineage>
</organism>
<dbReference type="EMBL" id="PNIK01000001">
    <property type="protein sequence ID" value="PMP69231.1"/>
    <property type="molecule type" value="Genomic_DNA"/>
</dbReference>
<feature type="non-terminal residue" evidence="1">
    <location>
        <position position="80"/>
    </location>
</feature>
<gene>
    <name evidence="1" type="ORF">C0190_00005</name>
</gene>
<evidence type="ECO:0000313" key="1">
    <source>
        <dbReference type="EMBL" id="PMP69231.1"/>
    </source>
</evidence>
<evidence type="ECO:0000313" key="2">
    <source>
        <dbReference type="Proteomes" id="UP000235460"/>
    </source>
</evidence>
<dbReference type="Proteomes" id="UP000235460">
    <property type="component" value="Unassembled WGS sequence"/>
</dbReference>